<keyword evidence="1" id="KW-0175">Coiled coil</keyword>
<feature type="compositionally biased region" description="Pro residues" evidence="2">
    <location>
        <begin position="597"/>
        <end position="606"/>
    </location>
</feature>
<feature type="compositionally biased region" description="Basic and acidic residues" evidence="2">
    <location>
        <begin position="742"/>
        <end position="753"/>
    </location>
</feature>
<dbReference type="EMBL" id="JBBBZM010000068">
    <property type="protein sequence ID" value="KAL0635473.1"/>
    <property type="molecule type" value="Genomic_DNA"/>
</dbReference>
<proteinExistence type="predicted"/>
<reference evidence="3 4" key="1">
    <citation type="submission" date="2024-02" db="EMBL/GenBank/DDBJ databases">
        <title>Discinaceae phylogenomics.</title>
        <authorList>
            <person name="Dirks A.C."/>
            <person name="James T.Y."/>
        </authorList>
    </citation>
    <scope>NUCLEOTIDE SEQUENCE [LARGE SCALE GENOMIC DNA]</scope>
    <source>
        <strain evidence="3 4">ACD0624</strain>
    </source>
</reference>
<organism evidence="3 4">
    <name type="scientific">Discina gigas</name>
    <dbReference type="NCBI Taxonomy" id="1032678"/>
    <lineage>
        <taxon>Eukaryota</taxon>
        <taxon>Fungi</taxon>
        <taxon>Dikarya</taxon>
        <taxon>Ascomycota</taxon>
        <taxon>Pezizomycotina</taxon>
        <taxon>Pezizomycetes</taxon>
        <taxon>Pezizales</taxon>
        <taxon>Discinaceae</taxon>
        <taxon>Discina</taxon>
    </lineage>
</organism>
<feature type="compositionally biased region" description="Low complexity" evidence="2">
    <location>
        <begin position="491"/>
        <end position="505"/>
    </location>
</feature>
<dbReference type="PANTHER" id="PTHR19321">
    <property type="entry name" value="PROTEIN REGULATOR OF CYTOKINESIS 1 PRC1-RELATED"/>
    <property type="match status" value="1"/>
</dbReference>
<dbReference type="Gene3D" id="1.20.58.1520">
    <property type="match status" value="1"/>
</dbReference>
<feature type="compositionally biased region" description="Basic and acidic residues" evidence="2">
    <location>
        <begin position="658"/>
        <end position="675"/>
    </location>
</feature>
<keyword evidence="4" id="KW-1185">Reference proteome</keyword>
<dbReference type="PANTHER" id="PTHR19321:SF41">
    <property type="entry name" value="FASCETTO-RELATED"/>
    <property type="match status" value="1"/>
</dbReference>
<protein>
    <submittedName>
        <fullName evidence="3">Microtubule bundling protein</fullName>
    </submittedName>
</protein>
<evidence type="ECO:0000256" key="1">
    <source>
        <dbReference type="SAM" id="Coils"/>
    </source>
</evidence>
<feature type="region of interest" description="Disordered" evidence="2">
    <location>
        <begin position="1"/>
        <end position="21"/>
    </location>
</feature>
<feature type="compositionally biased region" description="Polar residues" evidence="2">
    <location>
        <begin position="7"/>
        <end position="21"/>
    </location>
</feature>
<comment type="caution">
    <text evidence="3">The sequence shown here is derived from an EMBL/GenBank/DDBJ whole genome shotgun (WGS) entry which is preliminary data.</text>
</comment>
<dbReference type="InterPro" id="IPR007145">
    <property type="entry name" value="MAP65_Ase1_PRC1"/>
</dbReference>
<feature type="compositionally biased region" description="Polar residues" evidence="2">
    <location>
        <begin position="701"/>
        <end position="712"/>
    </location>
</feature>
<gene>
    <name evidence="3" type="primary">ASE1</name>
    <name evidence="3" type="ORF">Q9L58_005521</name>
</gene>
<sequence>MVRLCTPQKNTDSAKSQPSLQDELTKALDTLHDLFDDIGLTSSAREAREASVYSALNVALQEQLDLINDEKEHITEQCQELIASIKQMEQSLAENKNPRRNSNDHRITTPLMTCLRELKGEHDVLKKRHTERYDSVKKLAQELEKFGSRLEPSALQISLPLAINDPASSATLDLSELYCERLEAESNRVYQEFTRRVSTVKAIAKDIINLYAELGIPITQVDQPIIDFGAAEPERLGLKREDIEQLRGKKEKLLDEKEKRQEQVEDLKNEIEELWEKLGIEIHEQRTFLAKNRGCDLKTIRELEKELDRMLELKQDHLHIFVEDAREALAELWEKLYFSEQEILHFSPARSESMSDALLVAHEMEIQRLRDLLNERSPIISLIDKHRSLINDRESLARSVNDSSRLISRGGTGNRDPTRLLREEKTRKRIAKELPKIELDLKRVLEQWEDEYGETFLVKGEDYLQTLLSTNNSRAGAHSRQGSAPTPTGRARANTASSATAPARPLSRGPVSKPVPRPKTPSAPQLRSKTPTERSTTSTGSGAASKPGVRSLVVAGAREIAAPQRSGARTPGPSNRTAPSGNNTGTSLNRSLSKGPPRTPLPPPSVVGPHSLTQTIGRFATSRRKAVPLSNIMGPLKMQPLPRQGSKDSQPVQGRGRARSEISIRSVSPEERPYEAEEVGGQYSQFRNSAPYPSPREVSEDSSNASTRSRQFSLTSSTTLMSGSGSENWETFGAESEYGDEHEERVDPKEAYYRNKIGGYGEQKGGGGGGIVMVRPADGEEEWMSEGY</sequence>
<name>A0ABR3GHN4_9PEZI</name>
<feature type="coiled-coil region" evidence="1">
    <location>
        <begin position="57"/>
        <end position="91"/>
    </location>
</feature>
<dbReference type="Proteomes" id="UP001447188">
    <property type="component" value="Unassembled WGS sequence"/>
</dbReference>
<feature type="compositionally biased region" description="Gly residues" evidence="2">
    <location>
        <begin position="758"/>
        <end position="771"/>
    </location>
</feature>
<feature type="region of interest" description="Disordered" evidence="2">
    <location>
        <begin position="404"/>
        <end position="423"/>
    </location>
</feature>
<feature type="compositionally biased region" description="Polar residues" evidence="2">
    <location>
        <begin position="471"/>
        <end position="486"/>
    </location>
</feature>
<accession>A0ABR3GHN4</accession>
<dbReference type="Pfam" id="PF03999">
    <property type="entry name" value="MAP65_ASE1"/>
    <property type="match status" value="1"/>
</dbReference>
<feature type="compositionally biased region" description="Polar residues" evidence="2">
    <location>
        <begin position="572"/>
        <end position="591"/>
    </location>
</feature>
<feature type="coiled-coil region" evidence="1">
    <location>
        <begin position="236"/>
        <end position="320"/>
    </location>
</feature>
<feature type="compositionally biased region" description="Low complexity" evidence="2">
    <location>
        <begin position="527"/>
        <end position="547"/>
    </location>
</feature>
<feature type="compositionally biased region" description="Low complexity" evidence="2">
    <location>
        <begin position="713"/>
        <end position="726"/>
    </location>
</feature>
<feature type="region of interest" description="Disordered" evidence="2">
    <location>
        <begin position="471"/>
        <end position="788"/>
    </location>
</feature>
<evidence type="ECO:0000313" key="4">
    <source>
        <dbReference type="Proteomes" id="UP001447188"/>
    </source>
</evidence>
<evidence type="ECO:0000313" key="3">
    <source>
        <dbReference type="EMBL" id="KAL0635473.1"/>
    </source>
</evidence>
<feature type="compositionally biased region" description="Acidic residues" evidence="2">
    <location>
        <begin position="779"/>
        <end position="788"/>
    </location>
</feature>
<evidence type="ECO:0000256" key="2">
    <source>
        <dbReference type="SAM" id="MobiDB-lite"/>
    </source>
</evidence>